<dbReference type="GO" id="GO:0004842">
    <property type="term" value="F:ubiquitin-protein transferase activity"/>
    <property type="evidence" value="ECO:0007669"/>
    <property type="project" value="TreeGrafter"/>
</dbReference>
<evidence type="ECO:0000313" key="2">
    <source>
        <dbReference type="EMBL" id="TVU06795.1"/>
    </source>
</evidence>
<sequence length="247" mass="28892">MFSFHHDNSPCCGFEEFLSCYRKYDAAESKTMETPASNGVCRLEARSEQEQDEDGETSSYWSTRQEQEITVQTSAVMPILIPSRSLAPTREYCKVQVGDGPREDMQKFDDKLTARDFDKFEFVNFTSIMSRNTMLKRESAFVLEFSWWAHRRLRESCQCCRLFRLCRGSRGLYESRRDNIFSRCVEEERSRIGRKRNMCAVMGGTNESAHIHDNNHAHSSPTRAFKRSKIYTCNLDKLPKFYLVMQI</sequence>
<protein>
    <submittedName>
        <fullName evidence="2">Uncharacterized protein</fullName>
    </submittedName>
</protein>
<feature type="region of interest" description="Disordered" evidence="1">
    <location>
        <begin position="38"/>
        <end position="63"/>
    </location>
</feature>
<dbReference type="EMBL" id="RWGY01000045">
    <property type="protein sequence ID" value="TVU06795.1"/>
    <property type="molecule type" value="Genomic_DNA"/>
</dbReference>
<feature type="non-terminal residue" evidence="2">
    <location>
        <position position="1"/>
    </location>
</feature>
<dbReference type="PANTHER" id="PTHR45751:SF16">
    <property type="entry name" value="E3 UBIQUITIN-PROTEIN LIGASE RGLG4"/>
    <property type="match status" value="1"/>
</dbReference>
<dbReference type="Proteomes" id="UP000324897">
    <property type="component" value="Unassembled WGS sequence"/>
</dbReference>
<dbReference type="GO" id="GO:0005634">
    <property type="term" value="C:nucleus"/>
    <property type="evidence" value="ECO:0007669"/>
    <property type="project" value="TreeGrafter"/>
</dbReference>
<dbReference type="AlphaFoldDB" id="A0A5J9T631"/>
<evidence type="ECO:0000256" key="1">
    <source>
        <dbReference type="SAM" id="MobiDB-lite"/>
    </source>
</evidence>
<dbReference type="OrthoDB" id="5855668at2759"/>
<name>A0A5J9T631_9POAL</name>
<dbReference type="Gramene" id="TVU06795">
    <property type="protein sequence ID" value="TVU06795"/>
    <property type="gene ID" value="EJB05_46829"/>
</dbReference>
<proteinExistence type="predicted"/>
<organism evidence="2 3">
    <name type="scientific">Eragrostis curvula</name>
    <name type="common">weeping love grass</name>
    <dbReference type="NCBI Taxonomy" id="38414"/>
    <lineage>
        <taxon>Eukaryota</taxon>
        <taxon>Viridiplantae</taxon>
        <taxon>Streptophyta</taxon>
        <taxon>Embryophyta</taxon>
        <taxon>Tracheophyta</taxon>
        <taxon>Spermatophyta</taxon>
        <taxon>Magnoliopsida</taxon>
        <taxon>Liliopsida</taxon>
        <taxon>Poales</taxon>
        <taxon>Poaceae</taxon>
        <taxon>PACMAD clade</taxon>
        <taxon>Chloridoideae</taxon>
        <taxon>Eragrostideae</taxon>
        <taxon>Eragrostidinae</taxon>
        <taxon>Eragrostis</taxon>
    </lineage>
</organism>
<dbReference type="PANTHER" id="PTHR45751">
    <property type="entry name" value="COPINE FAMILY PROTEIN 1"/>
    <property type="match status" value="1"/>
</dbReference>
<reference evidence="2 3" key="1">
    <citation type="journal article" date="2019" name="Sci. Rep.">
        <title>A high-quality genome of Eragrostis curvula grass provides insights into Poaceae evolution and supports new strategies to enhance forage quality.</title>
        <authorList>
            <person name="Carballo J."/>
            <person name="Santos B.A.C.M."/>
            <person name="Zappacosta D."/>
            <person name="Garbus I."/>
            <person name="Selva J.P."/>
            <person name="Gallo C.A."/>
            <person name="Diaz A."/>
            <person name="Albertini E."/>
            <person name="Caccamo M."/>
            <person name="Echenique V."/>
        </authorList>
    </citation>
    <scope>NUCLEOTIDE SEQUENCE [LARGE SCALE GENOMIC DNA]</scope>
    <source>
        <strain evidence="3">cv. Victoria</strain>
        <tissue evidence="2">Leaf</tissue>
    </source>
</reference>
<dbReference type="GO" id="GO:0016567">
    <property type="term" value="P:protein ubiquitination"/>
    <property type="evidence" value="ECO:0007669"/>
    <property type="project" value="TreeGrafter"/>
</dbReference>
<gene>
    <name evidence="2" type="ORF">EJB05_46829</name>
</gene>
<dbReference type="InterPro" id="IPR052079">
    <property type="entry name" value="E3_ligase/Copine_domain"/>
</dbReference>
<comment type="caution">
    <text evidence="2">The sequence shown here is derived from an EMBL/GenBank/DDBJ whole genome shotgun (WGS) entry which is preliminary data.</text>
</comment>
<keyword evidence="3" id="KW-1185">Reference proteome</keyword>
<accession>A0A5J9T631</accession>
<evidence type="ECO:0000313" key="3">
    <source>
        <dbReference type="Proteomes" id="UP000324897"/>
    </source>
</evidence>